<accession>A0ABS9UDQ7</accession>
<feature type="domain" description="SH3b" evidence="1">
    <location>
        <begin position="29"/>
        <end position="92"/>
    </location>
</feature>
<dbReference type="Proteomes" id="UP001316087">
    <property type="component" value="Unassembled WGS sequence"/>
</dbReference>
<proteinExistence type="predicted"/>
<keyword evidence="3" id="KW-1185">Reference proteome</keyword>
<dbReference type="Gene3D" id="2.30.30.40">
    <property type="entry name" value="SH3 Domains"/>
    <property type="match status" value="1"/>
</dbReference>
<dbReference type="RefSeq" id="WP_241369451.1">
    <property type="nucleotide sequence ID" value="NZ_JAKZFC010000003.1"/>
</dbReference>
<sequence>MKKWTIITIFVLLFSILPISPVVQHTEAASTQYVQAINDILLRDAPKQTANTILNIKSNSKVIVHSKNKNWAFVEYNGKKGYILASTLTTKKPKAIAKSPIITTGLMPKVNRSYTYEPSFEGLEKTTYYASKNEAISNSIELLQSDYIGFTYIEKFNELTFGVAYSDVFFFTLSYPIKEKATLLDTDYGYDGSMTTTKVFVESTSATLLTKAGTFNNVVILAYPNGTKLYFAKDYGIIRITDFEDKIVTELVSVD</sequence>
<evidence type="ECO:0000313" key="3">
    <source>
        <dbReference type="Proteomes" id="UP001316087"/>
    </source>
</evidence>
<dbReference type="EMBL" id="JAKZFC010000003">
    <property type="protein sequence ID" value="MCH7322393.1"/>
    <property type="molecule type" value="Genomic_DNA"/>
</dbReference>
<name>A0ABS9UDQ7_9BACL</name>
<comment type="caution">
    <text evidence="2">The sequence shown here is derived from an EMBL/GenBank/DDBJ whole genome shotgun (WGS) entry which is preliminary data.</text>
</comment>
<gene>
    <name evidence="2" type="ORF">LZ480_10865</name>
</gene>
<evidence type="ECO:0000313" key="2">
    <source>
        <dbReference type="EMBL" id="MCH7322393.1"/>
    </source>
</evidence>
<dbReference type="PROSITE" id="PS51781">
    <property type="entry name" value="SH3B"/>
    <property type="match status" value="1"/>
</dbReference>
<reference evidence="2 3" key="1">
    <citation type="submission" date="2022-03" db="EMBL/GenBank/DDBJ databases">
        <authorList>
            <person name="Jo J.-H."/>
            <person name="Im W.-T."/>
        </authorList>
    </citation>
    <scope>NUCLEOTIDE SEQUENCE [LARGE SCALE GENOMIC DNA]</scope>
    <source>
        <strain evidence="2 3">MA9</strain>
    </source>
</reference>
<evidence type="ECO:0000259" key="1">
    <source>
        <dbReference type="PROSITE" id="PS51781"/>
    </source>
</evidence>
<dbReference type="SMART" id="SM00287">
    <property type="entry name" value="SH3b"/>
    <property type="match status" value="1"/>
</dbReference>
<protein>
    <submittedName>
        <fullName evidence="2">5,10-methylene tetrahydromethanopterin reductase</fullName>
    </submittedName>
</protein>
<organism evidence="2 3">
    <name type="scientific">Solibacillus palustris</name>
    <dbReference type="NCBI Taxonomy" id="2908203"/>
    <lineage>
        <taxon>Bacteria</taxon>
        <taxon>Bacillati</taxon>
        <taxon>Bacillota</taxon>
        <taxon>Bacilli</taxon>
        <taxon>Bacillales</taxon>
        <taxon>Caryophanaceae</taxon>
        <taxon>Solibacillus</taxon>
    </lineage>
</organism>
<dbReference type="InterPro" id="IPR003646">
    <property type="entry name" value="SH3-like_bac-type"/>
</dbReference>